<dbReference type="EMBL" id="DYXM01000028">
    <property type="protein sequence ID" value="HJE89662.1"/>
    <property type="molecule type" value="Genomic_DNA"/>
</dbReference>
<name>A0A921F223_9ACTN</name>
<dbReference type="PROSITE" id="PS51482">
    <property type="entry name" value="DEGV"/>
    <property type="match status" value="1"/>
</dbReference>
<dbReference type="NCBIfam" id="TIGR00762">
    <property type="entry name" value="DegV"/>
    <property type="match status" value="1"/>
</dbReference>
<evidence type="ECO:0000313" key="2">
    <source>
        <dbReference type="EMBL" id="HJE89662.1"/>
    </source>
</evidence>
<reference evidence="2" key="2">
    <citation type="submission" date="2021-09" db="EMBL/GenBank/DDBJ databases">
        <authorList>
            <person name="Gilroy R."/>
        </authorList>
    </citation>
    <scope>NUCLEOTIDE SEQUENCE</scope>
    <source>
        <strain evidence="2">ChiGjej1B1-18357</strain>
    </source>
</reference>
<dbReference type="PANTHER" id="PTHR33434">
    <property type="entry name" value="DEGV DOMAIN-CONTAINING PROTEIN DR_1986-RELATED"/>
    <property type="match status" value="1"/>
</dbReference>
<dbReference type="GO" id="GO:0008289">
    <property type="term" value="F:lipid binding"/>
    <property type="evidence" value="ECO:0007669"/>
    <property type="project" value="UniProtKB-KW"/>
</dbReference>
<dbReference type="InterPro" id="IPR050270">
    <property type="entry name" value="DegV_domain_contain"/>
</dbReference>
<comment type="caution">
    <text evidence="2">The sequence shown here is derived from an EMBL/GenBank/DDBJ whole genome shotgun (WGS) entry which is preliminary data.</text>
</comment>
<sequence length="273" mass="29190">MTIRLVTDSAAQLPESWAESMDVTVLDLHQTVDDGQVAATSGLAPHELEETYRELLEREDTTGIVSVHIASKLSRTWESAAEAAGSFGGRVTVVDSQNVGMTIGGAVAQGAQLAATGGSLVAVAGLVEKVVRRSTTWLSVDKMDSLRRGGRVGAAFALFGGVLSSKPILRIRGGNLTLAAKTRTVTKALDKLRLLAREELTGDALVTVHYSGDIEIAENLAQEFRKETTFPERILVVEIEPVLAWHAGDNAVAVSVCPLEYPEFKLPAEIERS</sequence>
<dbReference type="SUPFAM" id="SSF82549">
    <property type="entry name" value="DAK1/DegV-like"/>
    <property type="match status" value="1"/>
</dbReference>
<dbReference type="Pfam" id="PF02645">
    <property type="entry name" value="DegV"/>
    <property type="match status" value="1"/>
</dbReference>
<dbReference type="RefSeq" id="WP_303910430.1">
    <property type="nucleotide sequence ID" value="NZ_DYXM01000028.1"/>
</dbReference>
<evidence type="ECO:0000313" key="3">
    <source>
        <dbReference type="Proteomes" id="UP000776650"/>
    </source>
</evidence>
<dbReference type="InterPro" id="IPR043168">
    <property type="entry name" value="DegV_C"/>
</dbReference>
<dbReference type="Gene3D" id="3.40.50.10170">
    <property type="match status" value="2"/>
</dbReference>
<proteinExistence type="predicted"/>
<dbReference type="InterPro" id="IPR003797">
    <property type="entry name" value="DegV"/>
</dbReference>
<reference evidence="2" key="1">
    <citation type="journal article" date="2021" name="PeerJ">
        <title>Extensive microbial diversity within the chicken gut microbiome revealed by metagenomics and culture.</title>
        <authorList>
            <person name="Gilroy R."/>
            <person name="Ravi A."/>
            <person name="Getino M."/>
            <person name="Pursley I."/>
            <person name="Horton D.L."/>
            <person name="Alikhan N.F."/>
            <person name="Baker D."/>
            <person name="Gharbi K."/>
            <person name="Hall N."/>
            <person name="Watson M."/>
            <person name="Adriaenssens E.M."/>
            <person name="Foster-Nyarko E."/>
            <person name="Jarju S."/>
            <person name="Secka A."/>
            <person name="Antonio M."/>
            <person name="Oren A."/>
            <person name="Chaudhuri R.R."/>
            <person name="La Ragione R."/>
            <person name="Hildebrand F."/>
            <person name="Pallen M.J."/>
        </authorList>
    </citation>
    <scope>NUCLEOTIDE SEQUENCE</scope>
    <source>
        <strain evidence="2">ChiGjej1B1-18357</strain>
    </source>
</reference>
<dbReference type="PANTHER" id="PTHR33434:SF2">
    <property type="entry name" value="FATTY ACID-BINDING PROTEIN TM_1468"/>
    <property type="match status" value="1"/>
</dbReference>
<organism evidence="2 3">
    <name type="scientific">Dietzia timorensis</name>
    <dbReference type="NCBI Taxonomy" id="499555"/>
    <lineage>
        <taxon>Bacteria</taxon>
        <taxon>Bacillati</taxon>
        <taxon>Actinomycetota</taxon>
        <taxon>Actinomycetes</taxon>
        <taxon>Mycobacteriales</taxon>
        <taxon>Dietziaceae</taxon>
        <taxon>Dietzia</taxon>
    </lineage>
</organism>
<dbReference type="AlphaFoldDB" id="A0A921F223"/>
<dbReference type="Gene3D" id="3.30.1180.10">
    <property type="match status" value="1"/>
</dbReference>
<protein>
    <submittedName>
        <fullName evidence="2">DegV family protein</fullName>
    </submittedName>
</protein>
<keyword evidence="1" id="KW-0446">Lipid-binding</keyword>
<accession>A0A921F223</accession>
<gene>
    <name evidence="2" type="ORF">K8V11_01460</name>
</gene>
<evidence type="ECO:0000256" key="1">
    <source>
        <dbReference type="ARBA" id="ARBA00023121"/>
    </source>
</evidence>
<dbReference type="Proteomes" id="UP000776650">
    <property type="component" value="Unassembled WGS sequence"/>
</dbReference>